<dbReference type="PROSITE" id="PS51417">
    <property type="entry name" value="ARF"/>
    <property type="match status" value="1"/>
</dbReference>
<dbReference type="PRINTS" id="PR00328">
    <property type="entry name" value="SAR1GTPBP"/>
</dbReference>
<evidence type="ECO:0000256" key="1">
    <source>
        <dbReference type="ARBA" id="ARBA00010290"/>
    </source>
</evidence>
<evidence type="ECO:0000313" key="8">
    <source>
        <dbReference type="Proteomes" id="UP001230188"/>
    </source>
</evidence>
<comment type="similarity">
    <text evidence="1 6">Belongs to the small GTPase superfamily. Arf family.</text>
</comment>
<accession>A0AAD7UM52</accession>
<dbReference type="GO" id="GO:0003924">
    <property type="term" value="F:GTPase activity"/>
    <property type="evidence" value="ECO:0007669"/>
    <property type="project" value="InterPro"/>
</dbReference>
<reference evidence="7" key="1">
    <citation type="submission" date="2023-01" db="EMBL/GenBank/DDBJ databases">
        <title>Metagenome sequencing of chrysophaentin producing Chrysophaeum taylorii.</title>
        <authorList>
            <person name="Davison J."/>
            <person name="Bewley C."/>
        </authorList>
    </citation>
    <scope>NUCLEOTIDE SEQUENCE</scope>
    <source>
        <strain evidence="7">NIES-1699</strain>
    </source>
</reference>
<dbReference type="SUPFAM" id="SSF52540">
    <property type="entry name" value="P-loop containing nucleoside triphosphate hydrolases"/>
    <property type="match status" value="1"/>
</dbReference>
<keyword evidence="3 4" id="KW-0342">GTP-binding</keyword>
<gene>
    <name evidence="7" type="ORF">CTAYLR_007766</name>
</gene>
<dbReference type="EMBL" id="JAQMWT010000102">
    <property type="protein sequence ID" value="KAJ8610477.1"/>
    <property type="molecule type" value="Genomic_DNA"/>
</dbReference>
<dbReference type="SMART" id="SM00178">
    <property type="entry name" value="SAR"/>
    <property type="match status" value="1"/>
</dbReference>
<evidence type="ECO:0000256" key="3">
    <source>
        <dbReference type="ARBA" id="ARBA00023134"/>
    </source>
</evidence>
<evidence type="ECO:0000256" key="6">
    <source>
        <dbReference type="RuleBase" id="RU003925"/>
    </source>
</evidence>
<sequence>MGAALARLWRQLSQIEARMVMVGLDNAGKTTILYKLKLAQSVSTIPTIGFNVESVQYRNLDLTVWDIGGQDKIRRLWRHYLEGVNAVVFVVDSHDTHRITLARDELHALALEPQLKSASFLIFANKQDLPGAAKADKLIDLLNLRDLKQEWFAQPCVAHSGYGLYAGMDWLARRINDLPRKARRSLPHRIFASAIPAAVPKAP</sequence>
<evidence type="ECO:0000313" key="7">
    <source>
        <dbReference type="EMBL" id="KAJ8610477.1"/>
    </source>
</evidence>
<dbReference type="GO" id="GO:0030010">
    <property type="term" value="P:establishment of cell polarity"/>
    <property type="evidence" value="ECO:0007669"/>
    <property type="project" value="UniProtKB-ARBA"/>
</dbReference>
<dbReference type="PANTHER" id="PTHR11711">
    <property type="entry name" value="ADP RIBOSYLATION FACTOR-RELATED"/>
    <property type="match status" value="1"/>
</dbReference>
<dbReference type="CDD" id="cd00878">
    <property type="entry name" value="Arf_Arl"/>
    <property type="match status" value="1"/>
</dbReference>
<keyword evidence="5" id="KW-0460">Magnesium</keyword>
<dbReference type="InterPro" id="IPR006689">
    <property type="entry name" value="Small_GTPase_ARF/SAR"/>
</dbReference>
<keyword evidence="8" id="KW-1185">Reference proteome</keyword>
<feature type="binding site" evidence="4">
    <location>
        <position position="69"/>
    </location>
    <ligand>
        <name>GTP</name>
        <dbReference type="ChEBI" id="CHEBI:37565"/>
    </ligand>
</feature>
<dbReference type="NCBIfam" id="TIGR00231">
    <property type="entry name" value="small_GTP"/>
    <property type="match status" value="1"/>
</dbReference>
<dbReference type="SMART" id="SM00177">
    <property type="entry name" value="ARF"/>
    <property type="match status" value="1"/>
</dbReference>
<dbReference type="FunFam" id="3.40.50.300:FF:000412">
    <property type="entry name" value="ADP-ribosylation factor 1"/>
    <property type="match status" value="1"/>
</dbReference>
<dbReference type="Proteomes" id="UP001230188">
    <property type="component" value="Unassembled WGS sequence"/>
</dbReference>
<evidence type="ECO:0000256" key="5">
    <source>
        <dbReference type="PIRSR" id="PIRSR606689-2"/>
    </source>
</evidence>
<feature type="binding site" evidence="4">
    <location>
        <begin position="125"/>
        <end position="128"/>
    </location>
    <ligand>
        <name>GTP</name>
        <dbReference type="ChEBI" id="CHEBI:37565"/>
    </ligand>
</feature>
<dbReference type="Pfam" id="PF00025">
    <property type="entry name" value="Arf"/>
    <property type="match status" value="1"/>
</dbReference>
<dbReference type="InterPro" id="IPR024156">
    <property type="entry name" value="Small_GTPase_ARF"/>
</dbReference>
<dbReference type="GO" id="GO:0046872">
    <property type="term" value="F:metal ion binding"/>
    <property type="evidence" value="ECO:0007669"/>
    <property type="project" value="UniProtKB-KW"/>
</dbReference>
<keyword evidence="2 4" id="KW-0547">Nucleotide-binding</keyword>
<evidence type="ECO:0008006" key="9">
    <source>
        <dbReference type="Google" id="ProtNLM"/>
    </source>
</evidence>
<dbReference type="InterPro" id="IPR005225">
    <property type="entry name" value="Small_GTP-bd"/>
</dbReference>
<dbReference type="AlphaFoldDB" id="A0AAD7UM52"/>
<dbReference type="InterPro" id="IPR027417">
    <property type="entry name" value="P-loop_NTPase"/>
</dbReference>
<organism evidence="7 8">
    <name type="scientific">Chrysophaeum taylorii</name>
    <dbReference type="NCBI Taxonomy" id="2483200"/>
    <lineage>
        <taxon>Eukaryota</taxon>
        <taxon>Sar</taxon>
        <taxon>Stramenopiles</taxon>
        <taxon>Ochrophyta</taxon>
        <taxon>Pelagophyceae</taxon>
        <taxon>Pelagomonadales</taxon>
        <taxon>Pelagomonadaceae</taxon>
        <taxon>Chrysophaeum</taxon>
    </lineage>
</organism>
<keyword evidence="5" id="KW-0479">Metal-binding</keyword>
<dbReference type="GO" id="GO:0005525">
    <property type="term" value="F:GTP binding"/>
    <property type="evidence" value="ECO:0007669"/>
    <property type="project" value="UniProtKB-KW"/>
</dbReference>
<dbReference type="Gene3D" id="3.40.50.300">
    <property type="entry name" value="P-loop containing nucleotide triphosphate hydrolases"/>
    <property type="match status" value="1"/>
</dbReference>
<name>A0AAD7UM52_9STRA</name>
<proteinExistence type="inferred from homology"/>
<comment type="caution">
    <text evidence="7">The sequence shown here is derived from an EMBL/GenBank/DDBJ whole genome shotgun (WGS) entry which is preliminary data.</text>
</comment>
<feature type="binding site" evidence="5">
    <location>
        <position position="30"/>
    </location>
    <ligand>
        <name>Mg(2+)</name>
        <dbReference type="ChEBI" id="CHEBI:18420"/>
    </ligand>
</feature>
<evidence type="ECO:0000256" key="2">
    <source>
        <dbReference type="ARBA" id="ARBA00022741"/>
    </source>
</evidence>
<protein>
    <recommendedName>
        <fullName evidence="9">ADP-ribosylation factor</fullName>
    </recommendedName>
</protein>
<evidence type="ECO:0000256" key="4">
    <source>
        <dbReference type="PIRSR" id="PIRSR606689-1"/>
    </source>
</evidence>
<feature type="binding site" evidence="5">
    <location>
        <position position="47"/>
    </location>
    <ligand>
        <name>Mg(2+)</name>
        <dbReference type="ChEBI" id="CHEBI:18420"/>
    </ligand>
</feature>
<feature type="binding site" evidence="4">
    <location>
        <begin position="23"/>
        <end position="30"/>
    </location>
    <ligand>
        <name>GTP</name>
        <dbReference type="ChEBI" id="CHEBI:37565"/>
    </ligand>
</feature>